<proteinExistence type="predicted"/>
<protein>
    <submittedName>
        <fullName evidence="2">Uncharacterized protein</fullName>
    </submittedName>
</protein>
<comment type="caution">
    <text evidence="2">The sequence shown here is derived from an EMBL/GenBank/DDBJ whole genome shotgun (WGS) entry which is preliminary data.</text>
</comment>
<evidence type="ECO:0000313" key="3">
    <source>
        <dbReference type="Proteomes" id="UP000034166"/>
    </source>
</evidence>
<dbReference type="Proteomes" id="UP000034166">
    <property type="component" value="Unassembled WGS sequence"/>
</dbReference>
<dbReference type="AlphaFoldDB" id="A0A0M2SW31"/>
<organism evidence="2 3">
    <name type="scientific">Mesobacillus campisalis</name>
    <dbReference type="NCBI Taxonomy" id="1408103"/>
    <lineage>
        <taxon>Bacteria</taxon>
        <taxon>Bacillati</taxon>
        <taxon>Bacillota</taxon>
        <taxon>Bacilli</taxon>
        <taxon>Bacillales</taxon>
        <taxon>Bacillaceae</taxon>
        <taxon>Mesobacillus</taxon>
    </lineage>
</organism>
<gene>
    <name evidence="2" type="ORF">WQ57_09240</name>
</gene>
<reference evidence="2 3" key="1">
    <citation type="submission" date="2015-04" db="EMBL/GenBank/DDBJ databases">
        <title>Taxonomic description and genome sequence of Bacillus campisalis sp. nov., a novel member of the genus Bacillus isolated from solar saltern.</title>
        <authorList>
            <person name="Mathan Kumar R."/>
            <person name="Kaur G."/>
            <person name="Kumar A."/>
            <person name="Singh N.K."/>
            <person name="Kaur N."/>
            <person name="Kumar N."/>
            <person name="Mayilraj S."/>
        </authorList>
    </citation>
    <scope>NUCLEOTIDE SEQUENCE [LARGE SCALE GENOMIC DNA]</scope>
    <source>
        <strain evidence="2 3">SA2-6</strain>
    </source>
</reference>
<keyword evidence="3" id="KW-1185">Reference proteome</keyword>
<sequence length="62" mass="6942">MNGLRKTKNSGVCGHSRGKEAHLPEPKTIIIPENWAKAFTLTQFFYEGKRGIALGLMWLIKG</sequence>
<accession>A0A0M2SW31</accession>
<name>A0A0M2SW31_9BACI</name>
<dbReference type="EMBL" id="LAYY01000008">
    <property type="protein sequence ID" value="KKK38363.1"/>
    <property type="molecule type" value="Genomic_DNA"/>
</dbReference>
<evidence type="ECO:0000313" key="2">
    <source>
        <dbReference type="EMBL" id="KKK38363.1"/>
    </source>
</evidence>
<feature type="region of interest" description="Disordered" evidence="1">
    <location>
        <begin position="1"/>
        <end position="20"/>
    </location>
</feature>
<evidence type="ECO:0000256" key="1">
    <source>
        <dbReference type="SAM" id="MobiDB-lite"/>
    </source>
</evidence>